<evidence type="ECO:0000313" key="9">
    <source>
        <dbReference type="Proteomes" id="UP001499967"/>
    </source>
</evidence>
<dbReference type="InterPro" id="IPR011032">
    <property type="entry name" value="GroES-like_sf"/>
</dbReference>
<evidence type="ECO:0000256" key="1">
    <source>
        <dbReference type="ARBA" id="ARBA00008072"/>
    </source>
</evidence>
<dbReference type="InterPro" id="IPR020843">
    <property type="entry name" value="ER"/>
</dbReference>
<dbReference type="PROSITE" id="PS00059">
    <property type="entry name" value="ADH_ZINC"/>
    <property type="match status" value="1"/>
</dbReference>
<evidence type="ECO:0000256" key="2">
    <source>
        <dbReference type="ARBA" id="ARBA00022723"/>
    </source>
</evidence>
<evidence type="ECO:0000313" key="8">
    <source>
        <dbReference type="EMBL" id="GAA0933905.1"/>
    </source>
</evidence>
<dbReference type="Gene3D" id="3.90.180.10">
    <property type="entry name" value="Medium-chain alcohol dehydrogenases, catalytic domain"/>
    <property type="match status" value="1"/>
</dbReference>
<dbReference type="PANTHER" id="PTHR43880:SF12">
    <property type="entry name" value="ALCOHOL DEHYDROGENASE CLASS-3"/>
    <property type="match status" value="1"/>
</dbReference>
<dbReference type="CDD" id="cd08279">
    <property type="entry name" value="Zn_ADH_class_III"/>
    <property type="match status" value="1"/>
</dbReference>
<comment type="caution">
    <text evidence="8">The sequence shown here is derived from an EMBL/GenBank/DDBJ whole genome shotgun (WGS) entry which is preliminary data.</text>
</comment>
<evidence type="ECO:0000256" key="3">
    <source>
        <dbReference type="ARBA" id="ARBA00022833"/>
    </source>
</evidence>
<evidence type="ECO:0000256" key="4">
    <source>
        <dbReference type="ARBA" id="ARBA00023002"/>
    </source>
</evidence>
<comment type="cofactor">
    <cofactor evidence="6">
        <name>Zn(2+)</name>
        <dbReference type="ChEBI" id="CHEBI:29105"/>
    </cofactor>
</comment>
<dbReference type="InterPro" id="IPR036291">
    <property type="entry name" value="NAD(P)-bd_dom_sf"/>
</dbReference>
<gene>
    <name evidence="8" type="ORF">GCM10009559_24010</name>
</gene>
<dbReference type="InterPro" id="IPR013154">
    <property type="entry name" value="ADH-like_N"/>
</dbReference>
<reference evidence="8 9" key="1">
    <citation type="journal article" date="2019" name="Int. J. Syst. Evol. Microbiol.">
        <title>The Global Catalogue of Microorganisms (GCM) 10K type strain sequencing project: providing services to taxonomists for standard genome sequencing and annotation.</title>
        <authorList>
            <consortium name="The Broad Institute Genomics Platform"/>
            <consortium name="The Broad Institute Genome Sequencing Center for Infectious Disease"/>
            <person name="Wu L."/>
            <person name="Ma J."/>
        </authorList>
    </citation>
    <scope>NUCLEOTIDE SEQUENCE [LARGE SCALE GENOMIC DNA]</scope>
    <source>
        <strain evidence="8 9">JCM 11117</strain>
    </source>
</reference>
<dbReference type="PANTHER" id="PTHR43880">
    <property type="entry name" value="ALCOHOL DEHYDROGENASE"/>
    <property type="match status" value="1"/>
</dbReference>
<dbReference type="Gene3D" id="3.40.50.720">
    <property type="entry name" value="NAD(P)-binding Rossmann-like Domain"/>
    <property type="match status" value="1"/>
</dbReference>
<dbReference type="InterPro" id="IPR013149">
    <property type="entry name" value="ADH-like_C"/>
</dbReference>
<protein>
    <submittedName>
        <fullName evidence="8">NDMA-dependent alcohol dehydrogenase</fullName>
    </submittedName>
</protein>
<keyword evidence="5" id="KW-0520">NAD</keyword>
<dbReference type="InterPro" id="IPR023921">
    <property type="entry name" value="ADH_Zn_actinomycetes"/>
</dbReference>
<proteinExistence type="inferred from homology"/>
<comment type="similarity">
    <text evidence="1 6">Belongs to the zinc-containing alcohol dehydrogenase family.</text>
</comment>
<organism evidence="8 9">
    <name type="scientific">Pseudonocardia zijingensis</name>
    <dbReference type="NCBI Taxonomy" id="153376"/>
    <lineage>
        <taxon>Bacteria</taxon>
        <taxon>Bacillati</taxon>
        <taxon>Actinomycetota</taxon>
        <taxon>Actinomycetes</taxon>
        <taxon>Pseudonocardiales</taxon>
        <taxon>Pseudonocardiaceae</taxon>
        <taxon>Pseudonocardia</taxon>
    </lineage>
</organism>
<dbReference type="InterPro" id="IPR002328">
    <property type="entry name" value="ADH_Zn_CS"/>
</dbReference>
<evidence type="ECO:0000256" key="5">
    <source>
        <dbReference type="ARBA" id="ARBA00023027"/>
    </source>
</evidence>
<dbReference type="NCBIfam" id="TIGR03989">
    <property type="entry name" value="Rxyl_3153"/>
    <property type="match status" value="1"/>
</dbReference>
<evidence type="ECO:0000256" key="6">
    <source>
        <dbReference type="RuleBase" id="RU361277"/>
    </source>
</evidence>
<keyword evidence="3 6" id="KW-0862">Zinc</keyword>
<name>A0ABN1PXF1_9PSEU</name>
<dbReference type="SMART" id="SM00829">
    <property type="entry name" value="PKS_ER"/>
    <property type="match status" value="1"/>
</dbReference>
<dbReference type="EMBL" id="BAAAHP010000069">
    <property type="protein sequence ID" value="GAA0933905.1"/>
    <property type="molecule type" value="Genomic_DNA"/>
</dbReference>
<keyword evidence="9" id="KW-1185">Reference proteome</keyword>
<feature type="domain" description="Enoyl reductase (ER)" evidence="7">
    <location>
        <begin position="16"/>
        <end position="370"/>
    </location>
</feature>
<dbReference type="Pfam" id="PF08240">
    <property type="entry name" value="ADH_N"/>
    <property type="match status" value="1"/>
</dbReference>
<dbReference type="SUPFAM" id="SSF51735">
    <property type="entry name" value="NAD(P)-binding Rossmann-fold domains"/>
    <property type="match status" value="1"/>
</dbReference>
<dbReference type="SUPFAM" id="SSF50129">
    <property type="entry name" value="GroES-like"/>
    <property type="match status" value="2"/>
</dbReference>
<dbReference type="Proteomes" id="UP001499967">
    <property type="component" value="Unassembled WGS sequence"/>
</dbReference>
<keyword evidence="4" id="KW-0560">Oxidoreductase</keyword>
<dbReference type="Pfam" id="PF00107">
    <property type="entry name" value="ADH_zinc_N"/>
    <property type="match status" value="1"/>
</dbReference>
<evidence type="ECO:0000259" key="7">
    <source>
        <dbReference type="SMART" id="SM00829"/>
    </source>
</evidence>
<accession>A0ABN1PXF1</accession>
<sequence>MLTPMKTTAAVLWELGGKWEVGEVELDGPQAGEVLVELAASGLCHSDEHLVTGDLPVAYPMVGGHEGAGRVVEVGPGVTEVAVGDPVVMTFLPSCGRCSYCVRGYTALCDDGAGATLGPQLDGTYRFHARGEDVGQMCLLGTFARHTVVPVKSVVKIDEGFPLHLAALVGCGVTTGFGSAVRTAELRAGDTAVVVGIGGIGANAVQGARIAGCRYVVAVDPVEFKREKALELGATHVASSMDEAWNTVSSITRGQLADAAILTTGVAEGAQLQPALQLVGKRGRVVVTALGHPGEDTVSMSLLELTLYEKQVRGALFGSSNGQHDVPRLLEMHNLGRLRLAELITREYALEEINTGYQDMREGRNIRGLIRF</sequence>
<keyword evidence="2 6" id="KW-0479">Metal-binding</keyword>